<feature type="region of interest" description="Disordered" evidence="1">
    <location>
        <begin position="52"/>
        <end position="113"/>
    </location>
</feature>
<name>A0A5Q2RJT2_9ACTN</name>
<sequence>MTIPTTPAPTVAPRAGMNSEYPIVWCPPYQWLFHTVNPSRRNISMRKICAGQSAPRHPAARTTTATATATTGGSHRIAATTASFDHRPPAGGAPTVVCIDRTLTGPPAPTDLG</sequence>
<feature type="compositionally biased region" description="Low complexity" evidence="1">
    <location>
        <begin position="60"/>
        <end position="71"/>
    </location>
</feature>
<organism evidence="2 3">
    <name type="scientific">Actinomarinicola tropica</name>
    <dbReference type="NCBI Taxonomy" id="2789776"/>
    <lineage>
        <taxon>Bacteria</taxon>
        <taxon>Bacillati</taxon>
        <taxon>Actinomycetota</taxon>
        <taxon>Acidimicrobiia</taxon>
        <taxon>Acidimicrobiales</taxon>
        <taxon>Iamiaceae</taxon>
        <taxon>Actinomarinicola</taxon>
    </lineage>
</organism>
<accession>A0A5Q2RJT2</accession>
<keyword evidence="3" id="KW-1185">Reference proteome</keyword>
<evidence type="ECO:0000256" key="1">
    <source>
        <dbReference type="SAM" id="MobiDB-lite"/>
    </source>
</evidence>
<evidence type="ECO:0000313" key="3">
    <source>
        <dbReference type="Proteomes" id="UP000334019"/>
    </source>
</evidence>
<dbReference type="RefSeq" id="WP_153759860.1">
    <property type="nucleotide sequence ID" value="NZ_CP045851.1"/>
</dbReference>
<proteinExistence type="predicted"/>
<dbReference type="AlphaFoldDB" id="A0A5Q2RJT2"/>
<dbReference type="Proteomes" id="UP000334019">
    <property type="component" value="Chromosome"/>
</dbReference>
<protein>
    <submittedName>
        <fullName evidence="2">Uncharacterized protein</fullName>
    </submittedName>
</protein>
<dbReference type="EMBL" id="CP045851">
    <property type="protein sequence ID" value="QGG95754.1"/>
    <property type="molecule type" value="Genomic_DNA"/>
</dbReference>
<gene>
    <name evidence="2" type="ORF">GH723_11975</name>
</gene>
<dbReference type="KEGG" id="atq:GH723_11975"/>
<evidence type="ECO:0000313" key="2">
    <source>
        <dbReference type="EMBL" id="QGG95754.1"/>
    </source>
</evidence>
<reference evidence="2 3" key="1">
    <citation type="submission" date="2019-11" db="EMBL/GenBank/DDBJ databases">
        <authorList>
            <person name="He Y."/>
        </authorList>
    </citation>
    <scope>NUCLEOTIDE SEQUENCE [LARGE SCALE GENOMIC DNA]</scope>
    <source>
        <strain evidence="2 3">SCSIO 58843</strain>
    </source>
</reference>